<gene>
    <name evidence="3" type="ORF">GC102_23575</name>
</gene>
<reference evidence="3 4" key="1">
    <citation type="submission" date="2019-10" db="EMBL/GenBank/DDBJ databases">
        <title>Description of Paenibacillus choica sp. nov.</title>
        <authorList>
            <person name="Carlier A."/>
            <person name="Qi S."/>
        </authorList>
    </citation>
    <scope>NUCLEOTIDE SEQUENCE [LARGE SCALE GENOMIC DNA]</scope>
    <source>
        <strain evidence="3 4">LMG 31460</strain>
    </source>
</reference>
<organism evidence="3 4">
    <name type="scientific">Paenibacillus germinis</name>
    <dbReference type="NCBI Taxonomy" id="2654979"/>
    <lineage>
        <taxon>Bacteria</taxon>
        <taxon>Bacillati</taxon>
        <taxon>Bacillota</taxon>
        <taxon>Bacilli</taxon>
        <taxon>Bacillales</taxon>
        <taxon>Paenibacillaceae</taxon>
        <taxon>Paenibacillus</taxon>
    </lineage>
</organism>
<name>A0ABX1Z6A6_9BACL</name>
<evidence type="ECO:0000256" key="1">
    <source>
        <dbReference type="ARBA" id="ARBA00004196"/>
    </source>
</evidence>
<dbReference type="InterPro" id="IPR008929">
    <property type="entry name" value="Chondroitin_lyas"/>
</dbReference>
<comment type="subcellular location">
    <subcellularLocation>
        <location evidence="1">Cell envelope</location>
    </subcellularLocation>
</comment>
<dbReference type="Gene3D" id="1.50.10.100">
    <property type="entry name" value="Chondroitin AC/alginate lyase"/>
    <property type="match status" value="1"/>
</dbReference>
<dbReference type="EMBL" id="WHOC01000133">
    <property type="protein sequence ID" value="NOU88707.1"/>
    <property type="molecule type" value="Genomic_DNA"/>
</dbReference>
<dbReference type="Gene3D" id="2.70.98.70">
    <property type="match status" value="1"/>
</dbReference>
<comment type="caution">
    <text evidence="3">The sequence shown here is derived from an EMBL/GenBank/DDBJ whole genome shotgun (WGS) entry which is preliminary data.</text>
</comment>
<evidence type="ECO:0000313" key="3">
    <source>
        <dbReference type="EMBL" id="NOU88707.1"/>
    </source>
</evidence>
<sequence>MFVERYANDISRLITPYENYNPYPKVENREIWDLIPSSIQKHWISKGETHLGFSWPAITAVDYMQYSRNGNVVRFQNKYEERRIALASLVLAECMEGAGRFTDQIMNGIWTICEESSWVIPAHMVISKASSSDCIPNISDQYIDLFASETASLMSTTHYLLQKPLDAVSPNICSRIRMEMKRRIFDPYLERNDLWWMGLQTNRKMNNWNPWINSNSLSAFLLLESSDERRYRAIEKVMRTLDRYIGDCSTDGGCDEGPVYWDRAGGALFDSLELLYEASQGKINLYNEPLIKEIGRYLYRVHIDDTNFVNFADSSAKFEIAADIAYRYGSRIGDRQLVRLASSAYQTNKPPLSRWLTLHRMIPSFFLDDKIMGEKETPPFVRDAWLNSIEVMTAREQEGSSRGLYLAVKGGNNDESHNHNDIGHFLVYSDGSPFLIDIGVETYTAKTFSSQRYEIWTMQSAYHNIPLVNGIQQQAGSAFKASEVSYRNEDELAKLSMNIAGAYPQEAGLGSWKRTFNFHRNEEAYIEIVDDFELSQETDAIQLNLITPCMPQIENTGTILLRNAAGEQLWIDYDGSQLIACFEEITLIDEKLQAVWGDFLYRITLKAKFPVNASVWTMRISR</sequence>
<dbReference type="Proteomes" id="UP000658690">
    <property type="component" value="Unassembled WGS sequence"/>
</dbReference>
<proteinExistence type="predicted"/>
<protein>
    <submittedName>
        <fullName evidence="3">Heparinase</fullName>
    </submittedName>
</protein>
<dbReference type="InterPro" id="IPR012480">
    <property type="entry name" value="Hepar_II_III_C"/>
</dbReference>
<evidence type="ECO:0000313" key="4">
    <source>
        <dbReference type="Proteomes" id="UP000658690"/>
    </source>
</evidence>
<keyword evidence="4" id="KW-1185">Reference proteome</keyword>
<evidence type="ECO:0000259" key="2">
    <source>
        <dbReference type="Pfam" id="PF07940"/>
    </source>
</evidence>
<dbReference type="Pfam" id="PF07940">
    <property type="entry name" value="Hepar_II_III_C"/>
    <property type="match status" value="1"/>
</dbReference>
<feature type="domain" description="Heparinase II/III-like C-terminal" evidence="2">
    <location>
        <begin position="406"/>
        <end position="570"/>
    </location>
</feature>
<accession>A0ABX1Z6A6</accession>
<dbReference type="RefSeq" id="WP_171691694.1">
    <property type="nucleotide sequence ID" value="NZ_WHOC01000133.1"/>
</dbReference>